<evidence type="ECO:0000313" key="6">
    <source>
        <dbReference type="Proteomes" id="UP000326554"/>
    </source>
</evidence>
<keyword evidence="1" id="KW-0677">Repeat</keyword>
<dbReference type="PANTHER" id="PTHR44858">
    <property type="entry name" value="TETRATRICOPEPTIDE REPEAT PROTEIN 6"/>
    <property type="match status" value="1"/>
</dbReference>
<dbReference type="InterPro" id="IPR011990">
    <property type="entry name" value="TPR-like_helical_dom_sf"/>
</dbReference>
<evidence type="ECO:0000256" key="4">
    <source>
        <dbReference type="SAM" id="SignalP"/>
    </source>
</evidence>
<reference evidence="5 6" key="1">
    <citation type="submission" date="2019-09" db="EMBL/GenBank/DDBJ databases">
        <authorList>
            <person name="Park J.-S."/>
            <person name="Choi H.-J."/>
        </authorList>
    </citation>
    <scope>NUCLEOTIDE SEQUENCE [LARGE SCALE GENOMIC DNA]</scope>
    <source>
        <strain evidence="5 6">176SS1-4</strain>
    </source>
</reference>
<protein>
    <submittedName>
        <fullName evidence="5">Uncharacterized protein</fullName>
    </submittedName>
</protein>
<dbReference type="RefSeq" id="WP_150443846.1">
    <property type="nucleotide sequence ID" value="NZ_VYQE01000001.1"/>
</dbReference>
<keyword evidence="6" id="KW-1185">Reference proteome</keyword>
<dbReference type="PROSITE" id="PS50005">
    <property type="entry name" value="TPR"/>
    <property type="match status" value="1"/>
</dbReference>
<dbReference type="Proteomes" id="UP000326554">
    <property type="component" value="Unassembled WGS sequence"/>
</dbReference>
<evidence type="ECO:0000313" key="5">
    <source>
        <dbReference type="EMBL" id="KAA9010360.1"/>
    </source>
</evidence>
<dbReference type="SUPFAM" id="SSF48452">
    <property type="entry name" value="TPR-like"/>
    <property type="match status" value="1"/>
</dbReference>
<gene>
    <name evidence="5" type="ORF">F3S47_03705</name>
</gene>
<evidence type="ECO:0000256" key="3">
    <source>
        <dbReference type="PROSITE-ProRule" id="PRU00339"/>
    </source>
</evidence>
<keyword evidence="2 3" id="KW-0802">TPR repeat</keyword>
<dbReference type="SMART" id="SM00028">
    <property type="entry name" value="TPR"/>
    <property type="match status" value="3"/>
</dbReference>
<organism evidence="5 6">
    <name type="scientific">Histidinibacterium aquaticum</name>
    <dbReference type="NCBI Taxonomy" id="2613962"/>
    <lineage>
        <taxon>Bacteria</taxon>
        <taxon>Pseudomonadati</taxon>
        <taxon>Pseudomonadota</taxon>
        <taxon>Alphaproteobacteria</taxon>
        <taxon>Rhodobacterales</taxon>
        <taxon>Paracoccaceae</taxon>
        <taxon>Histidinibacterium</taxon>
    </lineage>
</organism>
<dbReference type="EMBL" id="VYQE01000001">
    <property type="protein sequence ID" value="KAA9010360.1"/>
    <property type="molecule type" value="Genomic_DNA"/>
</dbReference>
<dbReference type="Pfam" id="PF14559">
    <property type="entry name" value="TPR_19"/>
    <property type="match status" value="1"/>
</dbReference>
<evidence type="ECO:0000256" key="1">
    <source>
        <dbReference type="ARBA" id="ARBA00022737"/>
    </source>
</evidence>
<feature type="signal peptide" evidence="4">
    <location>
        <begin position="1"/>
        <end position="17"/>
    </location>
</feature>
<proteinExistence type="predicted"/>
<name>A0A5J5GQ98_9RHOB</name>
<accession>A0A5J5GQ98</accession>
<keyword evidence="4" id="KW-0732">Signal</keyword>
<dbReference type="InterPro" id="IPR050498">
    <property type="entry name" value="Ycf3"/>
</dbReference>
<dbReference type="Gene3D" id="1.25.40.10">
    <property type="entry name" value="Tetratricopeptide repeat domain"/>
    <property type="match status" value="1"/>
</dbReference>
<dbReference type="InterPro" id="IPR019734">
    <property type="entry name" value="TPR_rpt"/>
</dbReference>
<feature type="chain" id="PRO_5023832689" evidence="4">
    <location>
        <begin position="18"/>
        <end position="181"/>
    </location>
</feature>
<evidence type="ECO:0000256" key="2">
    <source>
        <dbReference type="ARBA" id="ARBA00022803"/>
    </source>
</evidence>
<sequence>MIRLLLLLACLAAPALAQDDCPEAPDHRAALDSIIADIQSATGEGEARQLSNGLWELWTDAPDARAQELLDRGMALREQYAFLEARDVLDRLVAYCPDYAEGYNQRAFASFLRRDFDAALWDLNRALEIDPRHVAALSGKALTLMGLGREAEAQETLRAALELNPWLAERSLLEEPPGEPL</sequence>
<feature type="repeat" description="TPR" evidence="3">
    <location>
        <begin position="100"/>
        <end position="133"/>
    </location>
</feature>
<dbReference type="PANTHER" id="PTHR44858:SF1">
    <property type="entry name" value="UDP-N-ACETYLGLUCOSAMINE--PEPTIDE N-ACETYLGLUCOSAMINYLTRANSFERASE SPINDLY-RELATED"/>
    <property type="match status" value="1"/>
</dbReference>
<dbReference type="AlphaFoldDB" id="A0A5J5GQ98"/>
<comment type="caution">
    <text evidence="5">The sequence shown here is derived from an EMBL/GenBank/DDBJ whole genome shotgun (WGS) entry which is preliminary data.</text>
</comment>